<keyword evidence="9 14" id="KW-0175">Coiled coil</keyword>
<feature type="domain" description="Laminin EGF-like" evidence="15">
    <location>
        <begin position="1103"/>
        <end position="1150"/>
    </location>
</feature>
<dbReference type="GO" id="GO:0009888">
    <property type="term" value="P:tissue development"/>
    <property type="evidence" value="ECO:0007669"/>
    <property type="project" value="TreeGrafter"/>
</dbReference>
<dbReference type="GO" id="GO:0034446">
    <property type="term" value="P:substrate adhesion-dependent cell spreading"/>
    <property type="evidence" value="ECO:0007669"/>
    <property type="project" value="TreeGrafter"/>
</dbReference>
<dbReference type="InterPro" id="IPR008211">
    <property type="entry name" value="Laminin_N"/>
</dbReference>
<keyword evidence="11" id="KW-0325">Glycoprotein</keyword>
<feature type="coiled-coil region" evidence="14">
    <location>
        <begin position="1263"/>
        <end position="1332"/>
    </location>
</feature>
<feature type="domain" description="Laminin IV type B" evidence="16">
    <location>
        <begin position="580"/>
        <end position="791"/>
    </location>
</feature>
<evidence type="ECO:0000313" key="19">
    <source>
        <dbReference type="Proteomes" id="UP000828390"/>
    </source>
</evidence>
<feature type="disulfide bond" evidence="13">
    <location>
        <begin position="1024"/>
        <end position="1033"/>
    </location>
</feature>
<keyword evidence="8" id="KW-0130">Cell adhesion</keyword>
<dbReference type="SUPFAM" id="SSF57997">
    <property type="entry name" value="Tropomyosin"/>
    <property type="match status" value="1"/>
</dbReference>
<dbReference type="PRINTS" id="PR00011">
    <property type="entry name" value="EGFLAMININ"/>
</dbReference>
<feature type="disulfide bond" evidence="13">
    <location>
        <begin position="1151"/>
        <end position="1163"/>
    </location>
</feature>
<feature type="domain" description="Laminin EGF-like" evidence="15">
    <location>
        <begin position="541"/>
        <end position="588"/>
    </location>
</feature>
<dbReference type="SMART" id="SM00136">
    <property type="entry name" value="LamNT"/>
    <property type="match status" value="1"/>
</dbReference>
<dbReference type="PROSITE" id="PS51116">
    <property type="entry name" value="LAMININ_IVB"/>
    <property type="match status" value="1"/>
</dbReference>
<feature type="disulfide bond" evidence="13">
    <location>
        <begin position="799"/>
        <end position="816"/>
    </location>
</feature>
<dbReference type="PANTHER" id="PTHR10574:SF375">
    <property type="entry name" value="LAMININ SUBUNIT BETA-1"/>
    <property type="match status" value="1"/>
</dbReference>
<dbReference type="FunFam" id="2.60.120.260:FF:000010">
    <property type="entry name" value="Laminin subunit beta 1"/>
    <property type="match status" value="1"/>
</dbReference>
<feature type="disulfide bond" evidence="13">
    <location>
        <begin position="1103"/>
        <end position="1115"/>
    </location>
</feature>
<feature type="disulfide bond" evidence="13">
    <location>
        <begin position="1172"/>
        <end position="1181"/>
    </location>
</feature>
<dbReference type="GO" id="GO:0043256">
    <property type="term" value="C:laminin complex"/>
    <property type="evidence" value="ECO:0007669"/>
    <property type="project" value="TreeGrafter"/>
</dbReference>
<dbReference type="Pfam" id="PF21199">
    <property type="entry name" value="LAMININ_IV_B"/>
    <property type="match status" value="1"/>
</dbReference>
<dbReference type="Pfam" id="PF24973">
    <property type="entry name" value="EGF_LMN_ATRN"/>
    <property type="match status" value="2"/>
</dbReference>
<keyword evidence="4" id="KW-0597">Phosphoprotein</keyword>
<dbReference type="PANTHER" id="PTHR10574">
    <property type="entry name" value="NETRIN/LAMININ-RELATED"/>
    <property type="match status" value="1"/>
</dbReference>
<keyword evidence="3" id="KW-0272">Extracellular matrix</keyword>
<accession>A0A9D4RVI1</accession>
<evidence type="ECO:0000256" key="5">
    <source>
        <dbReference type="ARBA" id="ARBA00022729"/>
    </source>
</evidence>
<dbReference type="FunFam" id="2.10.25.10:FF:000084">
    <property type="entry name" value="Laminin subunit alpha 3"/>
    <property type="match status" value="1"/>
</dbReference>
<comment type="caution">
    <text evidence="18">The sequence shown here is derived from an EMBL/GenBank/DDBJ whole genome shotgun (WGS) entry which is preliminary data.</text>
</comment>
<dbReference type="FunFam" id="2.170.300.10:FF:000004">
    <property type="entry name" value="Laminin subunit beta 1"/>
    <property type="match status" value="1"/>
</dbReference>
<feature type="disulfide bond" evidence="13">
    <location>
        <begin position="524"/>
        <end position="538"/>
    </location>
</feature>
<feature type="domain" description="Laminin EGF-like" evidence="15">
    <location>
        <begin position="891"/>
        <end position="940"/>
    </location>
</feature>
<feature type="domain" description="Laminin EGF-like" evidence="15">
    <location>
        <begin position="1151"/>
        <end position="1197"/>
    </location>
</feature>
<feature type="disulfide bond" evidence="13">
    <location>
        <begin position="797"/>
        <end position="809"/>
    </location>
</feature>
<evidence type="ECO:0000256" key="9">
    <source>
        <dbReference type="ARBA" id="ARBA00023054"/>
    </source>
</evidence>
<dbReference type="PROSITE" id="PS51117">
    <property type="entry name" value="LAMININ_NTER"/>
    <property type="match status" value="1"/>
</dbReference>
<evidence type="ECO:0000256" key="6">
    <source>
        <dbReference type="ARBA" id="ARBA00022737"/>
    </source>
</evidence>
<feature type="domain" description="Laminin N-terminal" evidence="17">
    <location>
        <begin position="66"/>
        <end position="303"/>
    </location>
</feature>
<feature type="disulfide bond" evidence="13">
    <location>
        <begin position="460"/>
        <end position="469"/>
    </location>
</feature>
<protein>
    <recommendedName>
        <fullName evidence="20">Laminin subunit beta-1</fullName>
    </recommendedName>
</protein>
<evidence type="ECO:0000259" key="15">
    <source>
        <dbReference type="PROSITE" id="PS50027"/>
    </source>
</evidence>
<evidence type="ECO:0008006" key="20">
    <source>
        <dbReference type="Google" id="ProtNLM"/>
    </source>
</evidence>
<dbReference type="InterPro" id="IPR000742">
    <property type="entry name" value="EGF"/>
</dbReference>
<dbReference type="Gene3D" id="2.60.120.260">
    <property type="entry name" value="Galactose-binding domain-like"/>
    <property type="match status" value="1"/>
</dbReference>
<feature type="domain" description="Laminin EGF-like" evidence="15">
    <location>
        <begin position="430"/>
        <end position="489"/>
    </location>
</feature>
<evidence type="ECO:0000256" key="13">
    <source>
        <dbReference type="PROSITE-ProRule" id="PRU00460"/>
    </source>
</evidence>
<dbReference type="GO" id="GO:0009887">
    <property type="term" value="P:animal organ morphogenesis"/>
    <property type="evidence" value="ECO:0007669"/>
    <property type="project" value="TreeGrafter"/>
</dbReference>
<dbReference type="Pfam" id="PF23219">
    <property type="entry name" value="LAMB1"/>
    <property type="match status" value="1"/>
</dbReference>
<dbReference type="InterPro" id="IPR002049">
    <property type="entry name" value="LE_dom"/>
</dbReference>
<evidence type="ECO:0000256" key="4">
    <source>
        <dbReference type="ARBA" id="ARBA00022553"/>
    </source>
</evidence>
<comment type="caution">
    <text evidence="13">Lacks conserved residue(s) required for the propagation of feature annotation.</text>
</comment>
<dbReference type="FunFam" id="2.10.25.10:FF:000135">
    <property type="entry name" value="Laminin subunit beta 4"/>
    <property type="match status" value="2"/>
</dbReference>
<feature type="disulfide bond" evidence="13">
    <location>
        <begin position="847"/>
        <end position="864"/>
    </location>
</feature>
<evidence type="ECO:0000256" key="8">
    <source>
        <dbReference type="ARBA" id="ARBA00022889"/>
    </source>
</evidence>
<dbReference type="EMBL" id="JAIWYP010000001">
    <property type="protein sequence ID" value="KAH3880318.1"/>
    <property type="molecule type" value="Genomic_DNA"/>
</dbReference>
<organism evidence="18 19">
    <name type="scientific">Dreissena polymorpha</name>
    <name type="common">Zebra mussel</name>
    <name type="synonym">Mytilus polymorpha</name>
    <dbReference type="NCBI Taxonomy" id="45954"/>
    <lineage>
        <taxon>Eukaryota</taxon>
        <taxon>Metazoa</taxon>
        <taxon>Spiralia</taxon>
        <taxon>Lophotrochozoa</taxon>
        <taxon>Mollusca</taxon>
        <taxon>Bivalvia</taxon>
        <taxon>Autobranchia</taxon>
        <taxon>Heteroconchia</taxon>
        <taxon>Euheterodonta</taxon>
        <taxon>Imparidentia</taxon>
        <taxon>Neoheterodontei</taxon>
        <taxon>Myida</taxon>
        <taxon>Dreissenoidea</taxon>
        <taxon>Dreissenidae</taxon>
        <taxon>Dreissena</taxon>
    </lineage>
</organism>
<dbReference type="SUPFAM" id="SSF57196">
    <property type="entry name" value="EGF/Laminin"/>
    <property type="match status" value="13"/>
</dbReference>
<dbReference type="FunFam" id="2.10.25.10:FF:000011">
    <property type="entry name" value="Cadherin EGF LAG seven-pass G-type receptor"/>
    <property type="match status" value="1"/>
</dbReference>
<evidence type="ECO:0000256" key="12">
    <source>
        <dbReference type="ARBA" id="ARBA00023292"/>
    </source>
</evidence>
<evidence type="ECO:0000256" key="14">
    <source>
        <dbReference type="SAM" id="Coils"/>
    </source>
</evidence>
<feature type="domain" description="Laminin EGF-like" evidence="15">
    <location>
        <begin position="845"/>
        <end position="890"/>
    </location>
</feature>
<evidence type="ECO:0000256" key="2">
    <source>
        <dbReference type="ARBA" id="ARBA00022525"/>
    </source>
</evidence>
<feature type="disulfide bond" evidence="13">
    <location>
        <begin position="1124"/>
        <end position="1133"/>
    </location>
</feature>
<sequence length="1797" mass="200276">MSQPATREGSRGNKLAWGIFLPENHLGPSPLNGRYNARQFVKVDFLNVLQGALCQGNDNSLQPQCEQGSCYPATGDLLIGREANLTANSTCGLDRQERYCIVSHLDEAKKCFLCDSRRPWSQNSSNSHRVENIVSSFRERKFKWWQAENGVQRTYIQLDLEAEFHFTHLIMTFKTFRPKAMYIERSYDFGNSWKIYRYFAYDCSKSFPGVPTGPVRKLTDVICASRYSDVVPSTEGEVIFRVLPPFIRINDPYAQDVQDLLKLTNLRVVFTELHTLGDIVFDSRPDIKEKYYYAMYDMTVRGSCSCYGHASRCIPVYGYDSNPLMVNGQCECTHNTMGLNCEQCKDFYNDKPWRPAQTSDTNACEKCECYNHATACHFDAGVYELTGRQSGGVCDECQHNTMGRNCQECLPFYFQDPNRDLRDPEICQVCDCDPAGSLYDGECEPRNDAELGTVAGRCLCKTYVTGRRCDSCVEGYWNLQDDNPNGCDACTCDPMGTLENFGCDQYTGYCTCKRFVTGKNCDQCYPGFWGMSNDLNGCRPCDCDVGGATSEECDVTTGQCSCKPNIQGRQCHQVQPGYFFTRMDWYTYEAEFADGIGNTRVFIREPVSGYRAWTGPGYMRIMEGDALRFTGINVDFPMFYDIVIRYDPRMTERWEDVRVSVIRPGPTDPDGPCANAIPQDDNKVTMLQPGARFVSVTPTACLENGVNYTIRIEFRRYKSDRVTPDATALIDSIVLMPNTDSIPIFQGPGLPEYMKNEYMRYRCRELQLHVHQPELPELCKKHVFSISGILHHRALECDCDLTGSLSFECDMVGGQCKCKDNVVGRRCDQCAPGTYGFGPNGCKPCNCHAIGARDNFCDIETGQCLCIPNVHRRICEQCQPGFYGFPYCRACDCNGNAETCDDLTGACHNCTDYTAGERCERCLDGYYGDPRLNVREPCRPCMCPKGPNHPAQHADSCFFDPRLEYVVCQCDTGYKGPDCATCDENYFGSPTQINGTCDQCDCSGNIDPDDVGNCDPSTGECLKCLFHTEGFNCEVCEPGFYGNALNQNCIECICNQIGTNLSAGFCNRDTGQCPCLPNVVGKRCDMSAPGFWNMTPGNGSIGCLCDPDGSFGIECNEVTGQCDCRPGRGGRTCSECENLYWGDPNDKCYPCDCDNQGSAQLQCDRKSGQCVCLLGISGYKCDRCDRGTTGELPNCVPCGDCFDNWDRIVRDLRGQTNILMEKARNIQIEGASGAFDKEFRVMEENLAEVRKIIASAGVSSYDVEELEKLLNKIRLNLTANVEQLDSMDEQLEFTMERVQQGNSRIASLQLGVQELNRKAEQLRRNASDIQAQDVEGAFNITREAQLRSQDAQALVDGTAKYLADSAEVRGRVESLLEVSLRDFNASLDSNMEELRKLDADVIALSDKITDINTMVCDGAGNPCDDVCGGGGCGKCGGASCGQGASQKAVNALDLATKAEAQLRLKEQNAQGLATNVTAAHDLSQMARQEAQMAFDEASKAKKASEDTRSDLEKLINKVKDFMRMDGASPDNIEQMANEVLAMTISLQPEQVQQLAQKINDTIQGLQNIDDILEDTREDLSTAQRLKMRAENASRAAAAILETAQGVLKALNGSKEAQDKALIAIEKADSDINNAQTDLTQIESETTAAEEKSRKTMDNVDSLQQGLEDLQKKINENNFHLQNAENTATEAANLANRAATSAQELENRYPDVLNRLNIKYNSTANAKSRVEQLRMKADKMATESTTKLLKLKSMNQEFTNYEEELAKLTRRIDEYNANMTKYLEEIQRKANDYRTCTT</sequence>
<dbReference type="InterPro" id="IPR056558">
    <property type="entry name" value="LAMB1-4_helical"/>
</dbReference>
<evidence type="ECO:0000256" key="10">
    <source>
        <dbReference type="ARBA" id="ARBA00023157"/>
    </source>
</evidence>
<evidence type="ECO:0000256" key="1">
    <source>
        <dbReference type="ARBA" id="ARBA00004302"/>
    </source>
</evidence>
<keyword evidence="12 13" id="KW-0424">Laminin EGF-like domain</keyword>
<dbReference type="SMART" id="SM00180">
    <property type="entry name" value="EGF_Lam"/>
    <property type="match status" value="13"/>
</dbReference>
<dbReference type="Pfam" id="PF00055">
    <property type="entry name" value="Laminin_N"/>
    <property type="match status" value="1"/>
</dbReference>
<dbReference type="Gene3D" id="2.10.25.10">
    <property type="entry name" value="Laminin"/>
    <property type="match status" value="9"/>
</dbReference>
<feature type="disulfide bond" evidence="13">
    <location>
        <begin position="1075"/>
        <end position="1084"/>
    </location>
</feature>
<feature type="coiled-coil region" evidence="14">
    <location>
        <begin position="1624"/>
        <end position="1707"/>
    </location>
</feature>
<dbReference type="GO" id="GO:0016477">
    <property type="term" value="P:cell migration"/>
    <property type="evidence" value="ECO:0007669"/>
    <property type="project" value="TreeGrafter"/>
</dbReference>
<dbReference type="GO" id="GO:0007411">
    <property type="term" value="P:axon guidance"/>
    <property type="evidence" value="ECO:0007669"/>
    <property type="project" value="TreeGrafter"/>
</dbReference>
<dbReference type="SMART" id="SM00181">
    <property type="entry name" value="EGF"/>
    <property type="match status" value="6"/>
</dbReference>
<feature type="disulfide bond" evidence="13">
    <location>
        <begin position="1105"/>
        <end position="1122"/>
    </location>
</feature>
<feature type="domain" description="Laminin EGF-like" evidence="15">
    <location>
        <begin position="490"/>
        <end position="540"/>
    </location>
</feature>
<feature type="domain" description="Laminin EGF-like" evidence="15">
    <location>
        <begin position="797"/>
        <end position="844"/>
    </location>
</feature>
<evidence type="ECO:0000256" key="3">
    <source>
        <dbReference type="ARBA" id="ARBA00022530"/>
    </source>
</evidence>
<keyword evidence="2" id="KW-0964">Secreted</keyword>
<evidence type="ECO:0000259" key="16">
    <source>
        <dbReference type="PROSITE" id="PS51116"/>
    </source>
</evidence>
<feature type="disulfide bond" evidence="13">
    <location>
        <begin position="818"/>
        <end position="827"/>
    </location>
</feature>
<dbReference type="FunFam" id="2.10.25.10:FF:000209">
    <property type="entry name" value="Laminin subunit alpha 5"/>
    <property type="match status" value="1"/>
</dbReference>
<feature type="disulfide bond" evidence="13">
    <location>
        <begin position="543"/>
        <end position="560"/>
    </location>
</feature>
<dbReference type="FunFam" id="2.10.25.10:FF:000280">
    <property type="entry name" value="Laminin subunit beta 4"/>
    <property type="match status" value="1"/>
</dbReference>
<dbReference type="Gene3D" id="2.170.300.10">
    <property type="entry name" value="Tie2 ligand-binding domain superfamily"/>
    <property type="match status" value="2"/>
</dbReference>
<reference evidence="18" key="1">
    <citation type="journal article" date="2019" name="bioRxiv">
        <title>The Genome of the Zebra Mussel, Dreissena polymorpha: A Resource for Invasive Species Research.</title>
        <authorList>
            <person name="McCartney M.A."/>
            <person name="Auch B."/>
            <person name="Kono T."/>
            <person name="Mallez S."/>
            <person name="Zhang Y."/>
            <person name="Obille A."/>
            <person name="Becker A."/>
            <person name="Abrahante J.E."/>
            <person name="Garbe J."/>
            <person name="Badalamenti J.P."/>
            <person name="Herman A."/>
            <person name="Mangelson H."/>
            <person name="Liachko I."/>
            <person name="Sullivan S."/>
            <person name="Sone E.D."/>
            <person name="Koren S."/>
            <person name="Silverstein K.A.T."/>
            <person name="Beckman K.B."/>
            <person name="Gohl D.M."/>
        </authorList>
    </citation>
    <scope>NUCLEOTIDE SEQUENCE</scope>
    <source>
        <strain evidence="18">Duluth1</strain>
        <tissue evidence="18">Whole animal</tissue>
    </source>
</reference>
<dbReference type="GO" id="GO:0070831">
    <property type="term" value="P:basement membrane assembly"/>
    <property type="evidence" value="ECO:0007669"/>
    <property type="project" value="TreeGrafter"/>
</dbReference>
<feature type="disulfide bond" evidence="13">
    <location>
        <begin position="562"/>
        <end position="571"/>
    </location>
</feature>
<evidence type="ECO:0000313" key="18">
    <source>
        <dbReference type="EMBL" id="KAH3880318.1"/>
    </source>
</evidence>
<dbReference type="PROSITE" id="PS01248">
    <property type="entry name" value="EGF_LAM_1"/>
    <property type="match status" value="4"/>
</dbReference>
<dbReference type="FunFam" id="2.10.25.10:FF:000145">
    <property type="entry name" value="Laminin subunit beta 1"/>
    <property type="match status" value="1"/>
</dbReference>
<name>A0A9D4RVI1_DREPO</name>
<dbReference type="FunFam" id="2.10.25.10:FF:000065">
    <property type="entry name" value="Laminin subunit beta 1"/>
    <property type="match status" value="1"/>
</dbReference>
<feature type="disulfide bond" evidence="13">
    <location>
        <begin position="541"/>
        <end position="553"/>
    </location>
</feature>
<feature type="coiled-coil region" evidence="14">
    <location>
        <begin position="1455"/>
        <end position="1517"/>
    </location>
</feature>
<dbReference type="PROSITE" id="PS50027">
    <property type="entry name" value="EGF_LAM_2"/>
    <property type="match status" value="10"/>
</dbReference>
<feature type="disulfide bond" evidence="13">
    <location>
        <begin position="866"/>
        <end position="875"/>
    </location>
</feature>
<feature type="domain" description="Laminin EGF-like" evidence="15">
    <location>
        <begin position="1052"/>
        <end position="1096"/>
    </location>
</feature>
<proteinExistence type="predicted"/>
<feature type="disulfide bond" evidence="13">
    <location>
        <begin position="1153"/>
        <end position="1170"/>
    </location>
</feature>
<keyword evidence="10 13" id="KW-1015">Disulfide bond</keyword>
<keyword evidence="5" id="KW-0732">Signal</keyword>
<keyword evidence="7" id="KW-0084">Basement membrane</keyword>
<feature type="domain" description="Laminin EGF-like" evidence="15">
    <location>
        <begin position="1000"/>
        <end position="1051"/>
    </location>
</feature>
<evidence type="ECO:0000259" key="17">
    <source>
        <dbReference type="PROSITE" id="PS51117"/>
    </source>
</evidence>
<gene>
    <name evidence="18" type="ORF">DPMN_004230</name>
</gene>
<dbReference type="InterPro" id="IPR050440">
    <property type="entry name" value="Laminin/Netrin_ECM"/>
</dbReference>
<dbReference type="CDD" id="cd00055">
    <property type="entry name" value="EGF_Lam"/>
    <property type="match status" value="12"/>
</dbReference>
<dbReference type="Proteomes" id="UP000828390">
    <property type="component" value="Unassembled WGS sequence"/>
</dbReference>
<evidence type="ECO:0000256" key="7">
    <source>
        <dbReference type="ARBA" id="ARBA00022869"/>
    </source>
</evidence>
<dbReference type="InterPro" id="IPR056863">
    <property type="entry name" value="LMN_ATRN_NET-like_EGF"/>
</dbReference>
<evidence type="ECO:0000256" key="11">
    <source>
        <dbReference type="ARBA" id="ARBA00023180"/>
    </source>
</evidence>
<comment type="subcellular location">
    <subcellularLocation>
        <location evidence="1">Secreted</location>
        <location evidence="1">Extracellular space</location>
        <location evidence="1">Extracellular matrix</location>
        <location evidence="1">Basement membrane</location>
    </subcellularLocation>
</comment>
<feature type="disulfide bond" evidence="13">
    <location>
        <begin position="512"/>
        <end position="521"/>
    </location>
</feature>
<dbReference type="FunFam" id="2.10.25.10:FF:000105">
    <property type="entry name" value="laminin subunit gamma-1"/>
    <property type="match status" value="1"/>
</dbReference>
<dbReference type="FunFam" id="2.10.25.10:FF:000130">
    <property type="entry name" value="Laminin subunit beta 1"/>
    <property type="match status" value="1"/>
</dbReference>
<dbReference type="FunFam" id="2.170.300.10:FF:000001">
    <property type="entry name" value="Laminin subunit beta-1"/>
    <property type="match status" value="1"/>
</dbReference>
<dbReference type="Pfam" id="PF00053">
    <property type="entry name" value="EGF_laminin"/>
    <property type="match status" value="11"/>
</dbReference>
<dbReference type="InterPro" id="IPR013015">
    <property type="entry name" value="Laminin_IV_B"/>
</dbReference>
<feature type="disulfide bond" evidence="13">
    <location>
        <begin position="910"/>
        <end position="919"/>
    </location>
</feature>
<feature type="disulfide bond" evidence="13">
    <location>
        <begin position="845"/>
        <end position="857"/>
    </location>
</feature>
<keyword evidence="6" id="KW-0677">Repeat</keyword>
<feature type="coiled-coil region" evidence="14">
    <location>
        <begin position="1565"/>
        <end position="1592"/>
    </location>
</feature>
<reference evidence="18" key="2">
    <citation type="submission" date="2020-11" db="EMBL/GenBank/DDBJ databases">
        <authorList>
            <person name="McCartney M.A."/>
            <person name="Auch B."/>
            <person name="Kono T."/>
            <person name="Mallez S."/>
            <person name="Becker A."/>
            <person name="Gohl D.M."/>
            <person name="Silverstein K.A.T."/>
            <person name="Koren S."/>
            <person name="Bechman K.B."/>
            <person name="Herman A."/>
            <person name="Abrahante J.E."/>
            <person name="Garbe J."/>
        </authorList>
    </citation>
    <scope>NUCLEOTIDE SEQUENCE</scope>
    <source>
        <strain evidence="18">Duluth1</strain>
        <tissue evidence="18">Whole animal</tissue>
    </source>
</reference>
<keyword evidence="19" id="KW-1185">Reference proteome</keyword>
<feature type="coiled-coil region" evidence="14">
    <location>
        <begin position="1750"/>
        <end position="1791"/>
    </location>
</feature>